<comment type="subcellular location">
    <subcellularLocation>
        <location evidence="3">Cytoplasm</location>
        <location evidence="3">Cytosol</location>
    </subcellularLocation>
</comment>
<dbReference type="CDD" id="cd03185">
    <property type="entry name" value="GST_C_Tau"/>
    <property type="match status" value="1"/>
</dbReference>
<evidence type="ECO:0000259" key="5">
    <source>
        <dbReference type="PROSITE" id="PS50405"/>
    </source>
</evidence>
<protein>
    <recommendedName>
        <fullName evidence="3">Glutathione S-transferase</fullName>
        <ecNumber evidence="3">2.5.1.18</ecNumber>
    </recommendedName>
</protein>
<accession>A0AAW2RMP8</accession>
<evidence type="ECO:0000256" key="1">
    <source>
        <dbReference type="ARBA" id="ARBA00022679"/>
    </source>
</evidence>
<sequence length="227" mass="25369">MLMTPLYALRRALLAGFRVEPVLHKSENCIGGERAAVQGTGGGPVRRKSELLQKSNPIYEKVPVLLHNGKPILESTNIVYYIDETFASPPLLPACSYGRSRARFWADFIDKKVFDGGAAIWRSKGDELELAKNEFIDILKKLEGALGDKDYLGGDKFGFLDIVLIGSSSWFPTYERIGGFKIEDECPKIGAWIKRCKGRESVAKTLPEPHKVCELVECSERCMELNE</sequence>
<dbReference type="GO" id="GO:0004364">
    <property type="term" value="F:glutathione transferase activity"/>
    <property type="evidence" value="ECO:0007669"/>
    <property type="project" value="UniProtKB-UniRule"/>
</dbReference>
<dbReference type="GO" id="GO:0006749">
    <property type="term" value="P:glutathione metabolic process"/>
    <property type="evidence" value="ECO:0007669"/>
    <property type="project" value="InterPro"/>
</dbReference>
<organism evidence="6">
    <name type="scientific">Sesamum angustifolium</name>
    <dbReference type="NCBI Taxonomy" id="2727405"/>
    <lineage>
        <taxon>Eukaryota</taxon>
        <taxon>Viridiplantae</taxon>
        <taxon>Streptophyta</taxon>
        <taxon>Embryophyta</taxon>
        <taxon>Tracheophyta</taxon>
        <taxon>Spermatophyta</taxon>
        <taxon>Magnoliopsida</taxon>
        <taxon>eudicotyledons</taxon>
        <taxon>Gunneridae</taxon>
        <taxon>Pentapetalae</taxon>
        <taxon>asterids</taxon>
        <taxon>lamiids</taxon>
        <taxon>Lamiales</taxon>
        <taxon>Pedaliaceae</taxon>
        <taxon>Sesamum</taxon>
    </lineage>
</organism>
<dbReference type="InterPro" id="IPR004045">
    <property type="entry name" value="Glutathione_S-Trfase_N"/>
</dbReference>
<dbReference type="SFLD" id="SFLDG00358">
    <property type="entry name" value="Main_(cytGST)"/>
    <property type="match status" value="1"/>
</dbReference>
<comment type="caution">
    <text evidence="6">The sequence shown here is derived from an EMBL/GenBank/DDBJ whole genome shotgun (WGS) entry which is preliminary data.</text>
</comment>
<dbReference type="GO" id="GO:0005829">
    <property type="term" value="C:cytosol"/>
    <property type="evidence" value="ECO:0007669"/>
    <property type="project" value="UniProtKB-SubCell"/>
</dbReference>
<dbReference type="EC" id="2.5.1.18" evidence="3"/>
<comment type="function">
    <text evidence="3">Is involved in the conjugation of reduced glutathione to a wide number of exogenous and endogenous hydrophobic electrophiles.</text>
</comment>
<dbReference type="Pfam" id="PF13410">
    <property type="entry name" value="GST_C_2"/>
    <property type="match status" value="1"/>
</dbReference>
<evidence type="ECO:0000256" key="3">
    <source>
        <dbReference type="RuleBase" id="RU369102"/>
    </source>
</evidence>
<dbReference type="InterPro" id="IPR045073">
    <property type="entry name" value="Omega/Tau-like"/>
</dbReference>
<dbReference type="EMBL" id="JACGWK010000001">
    <property type="protein sequence ID" value="KAL0381325.1"/>
    <property type="molecule type" value="Genomic_DNA"/>
</dbReference>
<dbReference type="InterPro" id="IPR010987">
    <property type="entry name" value="Glutathione-S-Trfase_C-like"/>
</dbReference>
<comment type="catalytic activity">
    <reaction evidence="2 3">
        <text>RX + glutathione = an S-substituted glutathione + a halide anion + H(+)</text>
        <dbReference type="Rhea" id="RHEA:16437"/>
        <dbReference type="ChEBI" id="CHEBI:15378"/>
        <dbReference type="ChEBI" id="CHEBI:16042"/>
        <dbReference type="ChEBI" id="CHEBI:17792"/>
        <dbReference type="ChEBI" id="CHEBI:57925"/>
        <dbReference type="ChEBI" id="CHEBI:90779"/>
        <dbReference type="EC" id="2.5.1.18"/>
    </reaction>
</comment>
<dbReference type="PANTHER" id="PTHR11260">
    <property type="entry name" value="GLUTATHIONE S-TRANSFERASE, GST, SUPERFAMILY, GST DOMAIN CONTAINING"/>
    <property type="match status" value="1"/>
</dbReference>
<dbReference type="PROSITE" id="PS50404">
    <property type="entry name" value="GST_NTER"/>
    <property type="match status" value="1"/>
</dbReference>
<name>A0AAW2RMP8_9LAMI</name>
<dbReference type="SFLD" id="SFLDG01152">
    <property type="entry name" value="Main.3:_Omega-_and_Tau-like"/>
    <property type="match status" value="1"/>
</dbReference>
<evidence type="ECO:0000256" key="2">
    <source>
        <dbReference type="ARBA" id="ARBA00047960"/>
    </source>
</evidence>
<dbReference type="PROSITE" id="PS50405">
    <property type="entry name" value="GST_CTER"/>
    <property type="match status" value="1"/>
</dbReference>
<dbReference type="Pfam" id="PF02798">
    <property type="entry name" value="GST_N"/>
    <property type="match status" value="1"/>
</dbReference>
<dbReference type="InterPro" id="IPR036282">
    <property type="entry name" value="Glutathione-S-Trfase_C_sf"/>
</dbReference>
<dbReference type="AlphaFoldDB" id="A0AAW2RMP8"/>
<dbReference type="InterPro" id="IPR040079">
    <property type="entry name" value="Glutathione_S-Trfase"/>
</dbReference>
<evidence type="ECO:0000313" key="6">
    <source>
        <dbReference type="EMBL" id="KAL0381325.1"/>
    </source>
</evidence>
<comment type="similarity">
    <text evidence="3">Belongs to the GST superfamily.</text>
</comment>
<keyword evidence="3" id="KW-0963">Cytoplasm</keyword>
<dbReference type="InterPro" id="IPR045074">
    <property type="entry name" value="GST_C_Tau"/>
</dbReference>
<dbReference type="SUPFAM" id="SSF47616">
    <property type="entry name" value="GST C-terminal domain-like"/>
    <property type="match status" value="1"/>
</dbReference>
<dbReference type="InterPro" id="IPR036249">
    <property type="entry name" value="Thioredoxin-like_sf"/>
</dbReference>
<dbReference type="Gene3D" id="3.40.30.10">
    <property type="entry name" value="Glutaredoxin"/>
    <property type="match status" value="1"/>
</dbReference>
<reference evidence="6" key="2">
    <citation type="journal article" date="2024" name="Plant">
        <title>Genomic evolution and insights into agronomic trait innovations of Sesamum species.</title>
        <authorList>
            <person name="Miao H."/>
            <person name="Wang L."/>
            <person name="Qu L."/>
            <person name="Liu H."/>
            <person name="Sun Y."/>
            <person name="Le M."/>
            <person name="Wang Q."/>
            <person name="Wei S."/>
            <person name="Zheng Y."/>
            <person name="Lin W."/>
            <person name="Duan Y."/>
            <person name="Cao H."/>
            <person name="Xiong S."/>
            <person name="Wang X."/>
            <person name="Wei L."/>
            <person name="Li C."/>
            <person name="Ma Q."/>
            <person name="Ju M."/>
            <person name="Zhao R."/>
            <person name="Li G."/>
            <person name="Mu C."/>
            <person name="Tian Q."/>
            <person name="Mei H."/>
            <person name="Zhang T."/>
            <person name="Gao T."/>
            <person name="Zhang H."/>
        </authorList>
    </citation>
    <scope>NUCLEOTIDE SEQUENCE</scope>
    <source>
        <strain evidence="6">G01</strain>
    </source>
</reference>
<dbReference type="SUPFAM" id="SSF52833">
    <property type="entry name" value="Thioredoxin-like"/>
    <property type="match status" value="1"/>
</dbReference>
<feature type="domain" description="GST N-terminal" evidence="4">
    <location>
        <begin position="1"/>
        <end position="90"/>
    </location>
</feature>
<evidence type="ECO:0000259" key="4">
    <source>
        <dbReference type="PROSITE" id="PS50404"/>
    </source>
</evidence>
<reference evidence="6" key="1">
    <citation type="submission" date="2020-06" db="EMBL/GenBank/DDBJ databases">
        <authorList>
            <person name="Li T."/>
            <person name="Hu X."/>
            <person name="Zhang T."/>
            <person name="Song X."/>
            <person name="Zhang H."/>
            <person name="Dai N."/>
            <person name="Sheng W."/>
            <person name="Hou X."/>
            <person name="Wei L."/>
        </authorList>
    </citation>
    <scope>NUCLEOTIDE SEQUENCE</scope>
    <source>
        <strain evidence="6">G01</strain>
        <tissue evidence="6">Leaf</tissue>
    </source>
</reference>
<proteinExistence type="inferred from homology"/>
<feature type="domain" description="GST C-terminal" evidence="5">
    <location>
        <begin position="95"/>
        <end position="215"/>
    </location>
</feature>
<dbReference type="Gene3D" id="1.20.1050.10">
    <property type="match status" value="1"/>
</dbReference>
<dbReference type="SFLD" id="SFLDS00019">
    <property type="entry name" value="Glutathione_Transferase_(cytos"/>
    <property type="match status" value="1"/>
</dbReference>
<dbReference type="PANTHER" id="PTHR11260:SF547">
    <property type="entry name" value="GLUTATHIONE S-TRANSFERASE"/>
    <property type="match status" value="1"/>
</dbReference>
<gene>
    <name evidence="6" type="ORF">Sangu_0196800</name>
</gene>
<keyword evidence="1 3" id="KW-0808">Transferase</keyword>